<dbReference type="AlphaFoldDB" id="A0A918UW11"/>
<protein>
    <submittedName>
        <fullName evidence="2">Uncharacterized protein</fullName>
    </submittedName>
</protein>
<evidence type="ECO:0000256" key="1">
    <source>
        <dbReference type="SAM" id="MobiDB-lite"/>
    </source>
</evidence>
<reference evidence="2" key="2">
    <citation type="submission" date="2020-09" db="EMBL/GenBank/DDBJ databases">
        <authorList>
            <person name="Sun Q."/>
            <person name="Ohkuma M."/>
        </authorList>
    </citation>
    <scope>NUCLEOTIDE SEQUENCE</scope>
    <source>
        <strain evidence="2">JCM 4815</strain>
    </source>
</reference>
<name>A0A918UW11_9ACTN</name>
<sequence>MAVCQSLLQLSSCPAVRATAGGADAGREPAQPAPGSDTHHLEQLDAFKELSKQAETDGQLSKSHRLISRAPNALEQKAA</sequence>
<accession>A0A918UW11</accession>
<evidence type="ECO:0000313" key="2">
    <source>
        <dbReference type="EMBL" id="GGZ38020.1"/>
    </source>
</evidence>
<reference evidence="2" key="1">
    <citation type="journal article" date="2014" name="Int. J. Syst. Evol. Microbiol.">
        <title>Complete genome sequence of Corynebacterium casei LMG S-19264T (=DSM 44701T), isolated from a smear-ripened cheese.</title>
        <authorList>
            <consortium name="US DOE Joint Genome Institute (JGI-PGF)"/>
            <person name="Walter F."/>
            <person name="Albersmeier A."/>
            <person name="Kalinowski J."/>
            <person name="Ruckert C."/>
        </authorList>
    </citation>
    <scope>NUCLEOTIDE SEQUENCE</scope>
    <source>
        <strain evidence="2">JCM 4815</strain>
    </source>
</reference>
<feature type="region of interest" description="Disordered" evidence="1">
    <location>
        <begin position="18"/>
        <end position="39"/>
    </location>
</feature>
<comment type="caution">
    <text evidence="2">The sequence shown here is derived from an EMBL/GenBank/DDBJ whole genome shotgun (WGS) entry which is preliminary data.</text>
</comment>
<organism evidence="2 3">
    <name type="scientific">Streptomyces poonensis</name>
    <dbReference type="NCBI Taxonomy" id="68255"/>
    <lineage>
        <taxon>Bacteria</taxon>
        <taxon>Bacillati</taxon>
        <taxon>Actinomycetota</taxon>
        <taxon>Actinomycetes</taxon>
        <taxon>Kitasatosporales</taxon>
        <taxon>Streptomycetaceae</taxon>
        <taxon>Streptomyces</taxon>
    </lineage>
</organism>
<feature type="region of interest" description="Disordered" evidence="1">
    <location>
        <begin position="52"/>
        <end position="79"/>
    </location>
</feature>
<dbReference type="Proteomes" id="UP000622166">
    <property type="component" value="Unassembled WGS sequence"/>
</dbReference>
<keyword evidence="3" id="KW-1185">Reference proteome</keyword>
<proteinExistence type="predicted"/>
<dbReference type="EMBL" id="BMVW01000020">
    <property type="protein sequence ID" value="GGZ38020.1"/>
    <property type="molecule type" value="Genomic_DNA"/>
</dbReference>
<evidence type="ECO:0000313" key="3">
    <source>
        <dbReference type="Proteomes" id="UP000622166"/>
    </source>
</evidence>
<gene>
    <name evidence="2" type="ORF">GCM10010365_68500</name>
</gene>